<dbReference type="OrthoDB" id="534348at2759"/>
<dbReference type="Pfam" id="PF00705">
    <property type="entry name" value="PCNA_N"/>
    <property type="match status" value="1"/>
</dbReference>
<dbReference type="Pfam" id="PF02747">
    <property type="entry name" value="PCNA_C"/>
    <property type="match status" value="1"/>
</dbReference>
<dbReference type="NCBIfam" id="TIGR00590">
    <property type="entry name" value="pcna"/>
    <property type="match status" value="1"/>
</dbReference>
<evidence type="ECO:0000313" key="8">
    <source>
        <dbReference type="Proteomes" id="UP000288716"/>
    </source>
</evidence>
<evidence type="ECO:0000256" key="2">
    <source>
        <dbReference type="ARBA" id="ARBA00023125"/>
    </source>
</evidence>
<dbReference type="PANTHER" id="PTHR11352:SF0">
    <property type="entry name" value="PROLIFERATING CELL NUCLEAR ANTIGEN"/>
    <property type="match status" value="1"/>
</dbReference>
<dbReference type="GO" id="GO:0043626">
    <property type="term" value="C:PCNA complex"/>
    <property type="evidence" value="ECO:0007669"/>
    <property type="project" value="TreeGrafter"/>
</dbReference>
<proteinExistence type="inferred from homology"/>
<name>A0A443QBR0_9ACAR</name>
<evidence type="ECO:0000256" key="1">
    <source>
        <dbReference type="ARBA" id="ARBA00010462"/>
    </source>
</evidence>
<dbReference type="GO" id="GO:0019985">
    <property type="term" value="P:translesion synthesis"/>
    <property type="evidence" value="ECO:0007669"/>
    <property type="project" value="TreeGrafter"/>
</dbReference>
<dbReference type="Gene3D" id="3.10.150.10">
    <property type="entry name" value="DNA Polymerase III, subunit A, domain 2"/>
    <property type="match status" value="2"/>
</dbReference>
<feature type="domain" description="Proliferating cell nuclear antigen PCNA C-terminal" evidence="6">
    <location>
        <begin position="88"/>
        <end position="149"/>
    </location>
</feature>
<gene>
    <name evidence="7" type="ORF">B4U80_03454</name>
</gene>
<accession>A0A443QBR0</accession>
<dbReference type="InterPro" id="IPR022649">
    <property type="entry name" value="Pr_cel_nuc_antig_C"/>
</dbReference>
<comment type="similarity">
    <text evidence="1 4">Belongs to the PCNA family.</text>
</comment>
<dbReference type="InterPro" id="IPR000730">
    <property type="entry name" value="Pr_cel_nuc_antig"/>
</dbReference>
<comment type="subcellular location">
    <subcellularLocation>
        <location evidence="3">Nucleus</location>
    </subcellularLocation>
</comment>
<dbReference type="InterPro" id="IPR046938">
    <property type="entry name" value="DNA_clamp_sf"/>
</dbReference>
<evidence type="ECO:0000259" key="6">
    <source>
        <dbReference type="Pfam" id="PF02747"/>
    </source>
</evidence>
<keyword evidence="3" id="KW-0539">Nucleus</keyword>
<dbReference type="GO" id="GO:0003677">
    <property type="term" value="F:DNA binding"/>
    <property type="evidence" value="ECO:0007669"/>
    <property type="project" value="UniProtKB-KW"/>
</dbReference>
<evidence type="ECO:0000256" key="3">
    <source>
        <dbReference type="RuleBase" id="RU000641"/>
    </source>
</evidence>
<sequence length="156" mass="17222">MDSSHVSLILVKLSAVGFQKYCCKRNVVLGINFSTLSAILKCAENDDSVTLKASNDSDVMCLQFFNKLKQLSEYEVKLMNIDNVYLEIPVSWFCAIIKMSSSTLQSICKDLSQISDSVTIQCDVECVKFTSKGDIGSGAITICANDNVELKIEKQI</sequence>
<keyword evidence="8" id="KW-1185">Reference proteome</keyword>
<reference evidence="7 8" key="1">
    <citation type="journal article" date="2018" name="Gigascience">
        <title>Genomes of trombidid mites reveal novel predicted allergens and laterally-transferred genes associated with secondary metabolism.</title>
        <authorList>
            <person name="Dong X."/>
            <person name="Chaisiri K."/>
            <person name="Xia D."/>
            <person name="Armstrong S.D."/>
            <person name="Fang Y."/>
            <person name="Donnelly M.J."/>
            <person name="Kadowaki T."/>
            <person name="McGarry J.W."/>
            <person name="Darby A.C."/>
            <person name="Makepeace B.L."/>
        </authorList>
    </citation>
    <scope>NUCLEOTIDE SEQUENCE [LARGE SCALE GENOMIC DNA]</scope>
    <source>
        <strain evidence="7">UoL-UT</strain>
    </source>
</reference>
<dbReference type="Proteomes" id="UP000288716">
    <property type="component" value="Unassembled WGS sequence"/>
</dbReference>
<dbReference type="GO" id="GO:0006298">
    <property type="term" value="P:mismatch repair"/>
    <property type="evidence" value="ECO:0007669"/>
    <property type="project" value="TreeGrafter"/>
</dbReference>
<dbReference type="AlphaFoldDB" id="A0A443QBR0"/>
<dbReference type="PRINTS" id="PR00339">
    <property type="entry name" value="PCNACYCLIN"/>
</dbReference>
<comment type="caution">
    <text evidence="7">The sequence shown here is derived from an EMBL/GenBank/DDBJ whole genome shotgun (WGS) entry which is preliminary data.</text>
</comment>
<dbReference type="PANTHER" id="PTHR11352">
    <property type="entry name" value="PROLIFERATING CELL NUCLEAR ANTIGEN"/>
    <property type="match status" value="1"/>
</dbReference>
<dbReference type="GO" id="GO:0006275">
    <property type="term" value="P:regulation of DNA replication"/>
    <property type="evidence" value="ECO:0007669"/>
    <property type="project" value="InterPro"/>
</dbReference>
<dbReference type="STRING" id="299467.A0A443QBR0"/>
<evidence type="ECO:0000259" key="5">
    <source>
        <dbReference type="Pfam" id="PF00705"/>
    </source>
</evidence>
<organism evidence="7 8">
    <name type="scientific">Leptotrombidium deliense</name>
    <dbReference type="NCBI Taxonomy" id="299467"/>
    <lineage>
        <taxon>Eukaryota</taxon>
        <taxon>Metazoa</taxon>
        <taxon>Ecdysozoa</taxon>
        <taxon>Arthropoda</taxon>
        <taxon>Chelicerata</taxon>
        <taxon>Arachnida</taxon>
        <taxon>Acari</taxon>
        <taxon>Acariformes</taxon>
        <taxon>Trombidiformes</taxon>
        <taxon>Prostigmata</taxon>
        <taxon>Anystina</taxon>
        <taxon>Parasitengona</taxon>
        <taxon>Trombiculoidea</taxon>
        <taxon>Trombiculidae</taxon>
        <taxon>Leptotrombidium</taxon>
    </lineage>
</organism>
<evidence type="ECO:0000256" key="4">
    <source>
        <dbReference type="RuleBase" id="RU003671"/>
    </source>
</evidence>
<evidence type="ECO:0000313" key="7">
    <source>
        <dbReference type="EMBL" id="RWS00449.1"/>
    </source>
</evidence>
<dbReference type="SUPFAM" id="SSF55979">
    <property type="entry name" value="DNA clamp"/>
    <property type="match status" value="2"/>
</dbReference>
<keyword evidence="2 4" id="KW-0238">DNA-binding</keyword>
<comment type="function">
    <text evidence="3">This protein is an auxiliary protein of DNA polymerase delta and is involved in the control of eukaryotic DNA replication by increasing the polymerase's processivity during elongation of the leading strand.</text>
</comment>
<dbReference type="VEuPathDB" id="VectorBase:LDEU014470"/>
<keyword evidence="4" id="KW-0235">DNA replication</keyword>
<feature type="non-terminal residue" evidence="7">
    <location>
        <position position="156"/>
    </location>
</feature>
<dbReference type="EMBL" id="NCKV01059922">
    <property type="protein sequence ID" value="RWS00449.1"/>
    <property type="molecule type" value="Genomic_DNA"/>
</dbReference>
<feature type="domain" description="Proliferating cell nuclear antigen PCNA N-terminal" evidence="5">
    <location>
        <begin position="1"/>
        <end position="83"/>
    </location>
</feature>
<protein>
    <recommendedName>
        <fullName evidence="3">DNA sliding clamp PCNA</fullName>
    </recommendedName>
</protein>
<dbReference type="GO" id="GO:0006272">
    <property type="term" value="P:leading strand elongation"/>
    <property type="evidence" value="ECO:0007669"/>
    <property type="project" value="TreeGrafter"/>
</dbReference>
<dbReference type="GO" id="GO:0030337">
    <property type="term" value="F:DNA polymerase processivity factor activity"/>
    <property type="evidence" value="ECO:0007669"/>
    <property type="project" value="InterPro"/>
</dbReference>
<dbReference type="InterPro" id="IPR022648">
    <property type="entry name" value="Pr_cel_nuc_antig_N"/>
</dbReference>
<dbReference type="CDD" id="cd00577">
    <property type="entry name" value="PCNA"/>
    <property type="match status" value="1"/>
</dbReference>